<name>A0A8X7UY68_BRACI</name>
<dbReference type="EMBL" id="JAAMPC010000009">
    <property type="protein sequence ID" value="KAG2294121.1"/>
    <property type="molecule type" value="Genomic_DNA"/>
</dbReference>
<evidence type="ECO:0000313" key="3">
    <source>
        <dbReference type="Proteomes" id="UP000886595"/>
    </source>
</evidence>
<comment type="caution">
    <text evidence="2">The sequence shown here is derived from an EMBL/GenBank/DDBJ whole genome shotgun (WGS) entry which is preliminary data.</text>
</comment>
<keyword evidence="3" id="KW-1185">Reference proteome</keyword>
<accession>A0A8X7UY68</accession>
<dbReference type="Proteomes" id="UP000886595">
    <property type="component" value="Unassembled WGS sequence"/>
</dbReference>
<sequence length="166" mass="18110">MEKFPSPPWVYCLPHLGRVTVSHVLAPPLHCVFASPNQKEAPRIHLAHELDGSDGFEPPPPDAQGPSPNAGSRSIKLFEFVDLSALSSSSIIFRVSVKVKAIHVLDLSMSLRFSLRFSPPSQPDLSSHPTDEYQQEHLTSSDPCVHAVSPANYIAKGPCHTLISDL</sequence>
<protein>
    <submittedName>
        <fullName evidence="2">Uncharacterized protein</fullName>
    </submittedName>
</protein>
<gene>
    <name evidence="2" type="ORF">Bca52824_040790</name>
</gene>
<dbReference type="AlphaFoldDB" id="A0A8X7UY68"/>
<proteinExistence type="predicted"/>
<organism evidence="2 3">
    <name type="scientific">Brassica carinata</name>
    <name type="common">Ethiopian mustard</name>
    <name type="synonym">Abyssinian cabbage</name>
    <dbReference type="NCBI Taxonomy" id="52824"/>
    <lineage>
        <taxon>Eukaryota</taxon>
        <taxon>Viridiplantae</taxon>
        <taxon>Streptophyta</taxon>
        <taxon>Embryophyta</taxon>
        <taxon>Tracheophyta</taxon>
        <taxon>Spermatophyta</taxon>
        <taxon>Magnoliopsida</taxon>
        <taxon>eudicotyledons</taxon>
        <taxon>Gunneridae</taxon>
        <taxon>Pentapetalae</taxon>
        <taxon>rosids</taxon>
        <taxon>malvids</taxon>
        <taxon>Brassicales</taxon>
        <taxon>Brassicaceae</taxon>
        <taxon>Brassiceae</taxon>
        <taxon>Brassica</taxon>
    </lineage>
</organism>
<evidence type="ECO:0000256" key="1">
    <source>
        <dbReference type="SAM" id="MobiDB-lite"/>
    </source>
</evidence>
<evidence type="ECO:0000313" key="2">
    <source>
        <dbReference type="EMBL" id="KAG2294121.1"/>
    </source>
</evidence>
<reference evidence="2 3" key="1">
    <citation type="submission" date="2020-02" db="EMBL/GenBank/DDBJ databases">
        <authorList>
            <person name="Ma Q."/>
            <person name="Huang Y."/>
            <person name="Song X."/>
            <person name="Pei D."/>
        </authorList>
    </citation>
    <scope>NUCLEOTIDE SEQUENCE [LARGE SCALE GENOMIC DNA]</scope>
    <source>
        <strain evidence="2">Sxm20200214</strain>
        <tissue evidence="2">Leaf</tissue>
    </source>
</reference>
<feature type="region of interest" description="Disordered" evidence="1">
    <location>
        <begin position="50"/>
        <end position="70"/>
    </location>
</feature>